<evidence type="ECO:0000256" key="3">
    <source>
        <dbReference type="ARBA" id="ARBA00023163"/>
    </source>
</evidence>
<dbReference type="PROSITE" id="PS50888">
    <property type="entry name" value="BHLH"/>
    <property type="match status" value="1"/>
</dbReference>
<keyword evidence="4" id="KW-0539">Nucleus</keyword>
<name>A0AAN9XNP0_PSOTE</name>
<dbReference type="PANTHER" id="PTHR46772:SF8">
    <property type="entry name" value="TRANSCRIPTION FACTOR BHLH95"/>
    <property type="match status" value="1"/>
</dbReference>
<proteinExistence type="predicted"/>
<evidence type="ECO:0000256" key="1">
    <source>
        <dbReference type="ARBA" id="ARBA00004123"/>
    </source>
</evidence>
<dbReference type="EMBL" id="JAYMYS010000003">
    <property type="protein sequence ID" value="KAK7400778.1"/>
    <property type="molecule type" value="Genomic_DNA"/>
</dbReference>
<dbReference type="SMART" id="SM00353">
    <property type="entry name" value="HLH"/>
    <property type="match status" value="1"/>
</dbReference>
<accession>A0AAN9XNP0</accession>
<dbReference type="GO" id="GO:0003700">
    <property type="term" value="F:DNA-binding transcription factor activity"/>
    <property type="evidence" value="ECO:0007669"/>
    <property type="project" value="InterPro"/>
</dbReference>
<keyword evidence="5" id="KW-0175">Coiled coil</keyword>
<reference evidence="8 9" key="1">
    <citation type="submission" date="2024-01" db="EMBL/GenBank/DDBJ databases">
        <title>The genomes of 5 underutilized Papilionoideae crops provide insights into root nodulation and disease resistanc.</title>
        <authorList>
            <person name="Jiang F."/>
        </authorList>
    </citation>
    <scope>NUCLEOTIDE SEQUENCE [LARGE SCALE GENOMIC DNA]</scope>
    <source>
        <strain evidence="8">DUOXIRENSHENG_FW03</strain>
        <tissue evidence="8">Leaves</tissue>
    </source>
</reference>
<dbReference type="AlphaFoldDB" id="A0AAN9XNP0"/>
<evidence type="ECO:0000256" key="5">
    <source>
        <dbReference type="SAM" id="Coils"/>
    </source>
</evidence>
<feature type="region of interest" description="Disordered" evidence="6">
    <location>
        <begin position="1"/>
        <end position="89"/>
    </location>
</feature>
<keyword evidence="3" id="KW-0804">Transcription</keyword>
<protein>
    <recommendedName>
        <fullName evidence="7">BHLH domain-containing protein</fullName>
    </recommendedName>
</protein>
<sequence>MAEDQASLDMDFLLENHSWDSSNSDDSSENKENIKPSSHKKEGESLLNKKRNREITNEDEKKNVTSGEEIDKKYLESGNEMPQLNERERRKRMNKMFEELRRLLKLPLRPSKPDKATIVDEAVTQIKVLEETLEKLEKQKQERSQYALKEIMGTPSAAFVTTGKLKVGFDKTWAASNMVLNIRGDEAQFSICSAHNPELMTTIASVLEKHSIELITASISCYDAGNGYTSMIQVHAKQASDSNSAEETYRKAAEEIMPWIA</sequence>
<feature type="domain" description="BHLH" evidence="7">
    <location>
        <begin position="77"/>
        <end position="129"/>
    </location>
</feature>
<evidence type="ECO:0000313" key="8">
    <source>
        <dbReference type="EMBL" id="KAK7400778.1"/>
    </source>
</evidence>
<feature type="compositionally biased region" description="Basic and acidic residues" evidence="6">
    <location>
        <begin position="28"/>
        <end position="44"/>
    </location>
</feature>
<dbReference type="Proteomes" id="UP001386955">
    <property type="component" value="Unassembled WGS sequence"/>
</dbReference>
<feature type="coiled-coil region" evidence="5">
    <location>
        <begin position="119"/>
        <end position="149"/>
    </location>
</feature>
<gene>
    <name evidence="8" type="ORF">VNO78_12085</name>
</gene>
<dbReference type="InterPro" id="IPR011598">
    <property type="entry name" value="bHLH_dom"/>
</dbReference>
<dbReference type="InterPro" id="IPR036638">
    <property type="entry name" value="HLH_DNA-bd_sf"/>
</dbReference>
<evidence type="ECO:0000256" key="2">
    <source>
        <dbReference type="ARBA" id="ARBA00023015"/>
    </source>
</evidence>
<dbReference type="InterPro" id="IPR044278">
    <property type="entry name" value="BHLH95-like"/>
</dbReference>
<feature type="compositionally biased region" description="Basic and acidic residues" evidence="6">
    <location>
        <begin position="53"/>
        <end position="75"/>
    </location>
</feature>
<comment type="subcellular location">
    <subcellularLocation>
        <location evidence="1">Nucleus</location>
    </subcellularLocation>
</comment>
<dbReference type="PANTHER" id="PTHR46772">
    <property type="entry name" value="BHLH DOMAIN-CONTAINING PROTEIN"/>
    <property type="match status" value="1"/>
</dbReference>
<evidence type="ECO:0000256" key="6">
    <source>
        <dbReference type="SAM" id="MobiDB-lite"/>
    </source>
</evidence>
<dbReference type="SUPFAM" id="SSF47459">
    <property type="entry name" value="HLH, helix-loop-helix DNA-binding domain"/>
    <property type="match status" value="1"/>
</dbReference>
<organism evidence="8 9">
    <name type="scientific">Psophocarpus tetragonolobus</name>
    <name type="common">Winged bean</name>
    <name type="synonym">Dolichos tetragonolobus</name>
    <dbReference type="NCBI Taxonomy" id="3891"/>
    <lineage>
        <taxon>Eukaryota</taxon>
        <taxon>Viridiplantae</taxon>
        <taxon>Streptophyta</taxon>
        <taxon>Embryophyta</taxon>
        <taxon>Tracheophyta</taxon>
        <taxon>Spermatophyta</taxon>
        <taxon>Magnoliopsida</taxon>
        <taxon>eudicotyledons</taxon>
        <taxon>Gunneridae</taxon>
        <taxon>Pentapetalae</taxon>
        <taxon>rosids</taxon>
        <taxon>fabids</taxon>
        <taxon>Fabales</taxon>
        <taxon>Fabaceae</taxon>
        <taxon>Papilionoideae</taxon>
        <taxon>50 kb inversion clade</taxon>
        <taxon>NPAAA clade</taxon>
        <taxon>indigoferoid/millettioid clade</taxon>
        <taxon>Phaseoleae</taxon>
        <taxon>Psophocarpus</taxon>
    </lineage>
</organism>
<dbReference type="GO" id="GO:0009960">
    <property type="term" value="P:endosperm development"/>
    <property type="evidence" value="ECO:0007669"/>
    <property type="project" value="InterPro"/>
</dbReference>
<comment type="caution">
    <text evidence="8">The sequence shown here is derived from an EMBL/GenBank/DDBJ whole genome shotgun (WGS) entry which is preliminary data.</text>
</comment>
<dbReference type="Pfam" id="PF00010">
    <property type="entry name" value="HLH"/>
    <property type="match status" value="1"/>
</dbReference>
<evidence type="ECO:0000313" key="9">
    <source>
        <dbReference type="Proteomes" id="UP001386955"/>
    </source>
</evidence>
<dbReference type="GO" id="GO:0005634">
    <property type="term" value="C:nucleus"/>
    <property type="evidence" value="ECO:0007669"/>
    <property type="project" value="UniProtKB-SubCell"/>
</dbReference>
<evidence type="ECO:0000256" key="4">
    <source>
        <dbReference type="ARBA" id="ARBA00023242"/>
    </source>
</evidence>
<feature type="compositionally biased region" description="Low complexity" evidence="6">
    <location>
        <begin position="15"/>
        <end position="25"/>
    </location>
</feature>
<dbReference type="CDD" id="cd00083">
    <property type="entry name" value="bHLH_SF"/>
    <property type="match status" value="1"/>
</dbReference>
<dbReference type="GO" id="GO:0046983">
    <property type="term" value="F:protein dimerization activity"/>
    <property type="evidence" value="ECO:0007669"/>
    <property type="project" value="InterPro"/>
</dbReference>
<evidence type="ECO:0000259" key="7">
    <source>
        <dbReference type="PROSITE" id="PS50888"/>
    </source>
</evidence>
<keyword evidence="9" id="KW-1185">Reference proteome</keyword>
<keyword evidence="2" id="KW-0805">Transcription regulation</keyword>
<dbReference type="Gene3D" id="4.10.280.10">
    <property type="entry name" value="Helix-loop-helix DNA-binding domain"/>
    <property type="match status" value="1"/>
</dbReference>